<protein>
    <submittedName>
        <fullName evidence="2">Uncharacterized protein</fullName>
    </submittedName>
</protein>
<accession>A0A179F2Y5</accession>
<gene>
    <name evidence="2" type="ORF">VFPPC_09916</name>
</gene>
<keyword evidence="3" id="KW-1185">Reference proteome</keyword>
<evidence type="ECO:0000313" key="3">
    <source>
        <dbReference type="Proteomes" id="UP000078397"/>
    </source>
</evidence>
<feature type="region of interest" description="Disordered" evidence="1">
    <location>
        <begin position="242"/>
        <end position="280"/>
    </location>
</feature>
<comment type="caution">
    <text evidence="2">The sequence shown here is derived from an EMBL/GenBank/DDBJ whole genome shotgun (WGS) entry which is preliminary data.</text>
</comment>
<dbReference type="GeneID" id="28852368"/>
<evidence type="ECO:0000256" key="1">
    <source>
        <dbReference type="SAM" id="MobiDB-lite"/>
    </source>
</evidence>
<organism evidence="2 3">
    <name type="scientific">Pochonia chlamydosporia 170</name>
    <dbReference type="NCBI Taxonomy" id="1380566"/>
    <lineage>
        <taxon>Eukaryota</taxon>
        <taxon>Fungi</taxon>
        <taxon>Dikarya</taxon>
        <taxon>Ascomycota</taxon>
        <taxon>Pezizomycotina</taxon>
        <taxon>Sordariomycetes</taxon>
        <taxon>Hypocreomycetidae</taxon>
        <taxon>Hypocreales</taxon>
        <taxon>Clavicipitaceae</taxon>
        <taxon>Pochonia</taxon>
    </lineage>
</organism>
<evidence type="ECO:0000313" key="2">
    <source>
        <dbReference type="EMBL" id="OAQ59802.1"/>
    </source>
</evidence>
<proteinExistence type="predicted"/>
<dbReference type="AlphaFoldDB" id="A0A179F2Y5"/>
<name>A0A179F2Y5_METCM</name>
<dbReference type="Proteomes" id="UP000078397">
    <property type="component" value="Unassembled WGS sequence"/>
</dbReference>
<reference evidence="2 3" key="1">
    <citation type="journal article" date="2016" name="PLoS Pathog.">
        <title>Biosynthesis of antibiotic leucinostatins in bio-control fungus Purpureocillium lilacinum and their inhibition on phytophthora revealed by genome mining.</title>
        <authorList>
            <person name="Wang G."/>
            <person name="Liu Z."/>
            <person name="Lin R."/>
            <person name="Li E."/>
            <person name="Mao Z."/>
            <person name="Ling J."/>
            <person name="Yang Y."/>
            <person name="Yin W.B."/>
            <person name="Xie B."/>
        </authorList>
    </citation>
    <scope>NUCLEOTIDE SEQUENCE [LARGE SCALE GENOMIC DNA]</scope>
    <source>
        <strain evidence="2">170</strain>
    </source>
</reference>
<dbReference type="OrthoDB" id="3513645at2759"/>
<dbReference type="EMBL" id="LSBJ02000004">
    <property type="protein sequence ID" value="OAQ59802.1"/>
    <property type="molecule type" value="Genomic_DNA"/>
</dbReference>
<sequence>MAPKTYTPTFFLLKNRMPASESADLLGRVVRRYQDPVFDYTPESPESTLTSDVFARFRLSPQYDDDARYTGQAALSSNALFQLLTRLSASNTTSNTTAVVSPRIVTRRLKLESEYFAALKANPAIRRKLLEMCPVNDKVYLIVGTMSVQEASFERSTLMGRSTNTGITLPLGLAASAASIATGVPLPGVADAIPDAEAGFERGSVVSSTASFTTSVKEGEEVIAIACRTVTRTWRGFGKDVQMGTRQPEYRGGQHFGEGSGSDSEFEDEDEGGSGRSEEVEAALAMGLELGDEVSGSFEADGQRWLRPLLC</sequence>
<dbReference type="KEGG" id="pchm:VFPPC_09916"/>
<dbReference type="RefSeq" id="XP_018137763.1">
    <property type="nucleotide sequence ID" value="XM_018288374.1"/>
</dbReference>